<feature type="non-terminal residue" evidence="2">
    <location>
        <position position="1"/>
    </location>
</feature>
<dbReference type="GO" id="GO:0016491">
    <property type="term" value="F:oxidoreductase activity"/>
    <property type="evidence" value="ECO:0007669"/>
    <property type="project" value="InterPro"/>
</dbReference>
<dbReference type="Pfam" id="PF07992">
    <property type="entry name" value="Pyr_redox_2"/>
    <property type="match status" value="1"/>
</dbReference>
<protein>
    <recommendedName>
        <fullName evidence="1">FAD/NAD(P)-binding domain-containing protein</fullName>
    </recommendedName>
</protein>
<reference evidence="2" key="1">
    <citation type="journal article" date="2014" name="Front. Microbiol.">
        <title>High frequency of phylogenetically diverse reductive dehalogenase-homologous genes in deep subseafloor sedimentary metagenomes.</title>
        <authorList>
            <person name="Kawai M."/>
            <person name="Futagami T."/>
            <person name="Toyoda A."/>
            <person name="Takaki Y."/>
            <person name="Nishi S."/>
            <person name="Hori S."/>
            <person name="Arai W."/>
            <person name="Tsubouchi T."/>
            <person name="Morono Y."/>
            <person name="Uchiyama I."/>
            <person name="Ito T."/>
            <person name="Fujiyama A."/>
            <person name="Inagaki F."/>
            <person name="Takami H."/>
        </authorList>
    </citation>
    <scope>NUCLEOTIDE SEQUENCE</scope>
    <source>
        <strain evidence="2">Expedition CK06-06</strain>
    </source>
</reference>
<sequence length="218" mass="24234">NEEEIDETIEEGIKIEFLTLPIEAYAENGKLTKIKCTRMALSDFDKSGRRRPVPVEGSDFEMEIDTLIPAIGQQPDLAFLNGNTKLNISKWKTLEVDPETMATNVQGIFAGGDVVSGPANVLEAMQAGKIAAESIHKYLRGESFVREYKPTKPRLEVSPVELTPEEATELERPKIPSLPLEKRIGTFKEVELGFSKDIAIKEAKRCLRCDLESKGGKK</sequence>
<dbReference type="InterPro" id="IPR036188">
    <property type="entry name" value="FAD/NAD-bd_sf"/>
</dbReference>
<accession>X1F3I2</accession>
<evidence type="ECO:0000313" key="2">
    <source>
        <dbReference type="EMBL" id="GAH39462.1"/>
    </source>
</evidence>
<evidence type="ECO:0000259" key="1">
    <source>
        <dbReference type="Pfam" id="PF07992"/>
    </source>
</evidence>
<proteinExistence type="predicted"/>
<gene>
    <name evidence="2" type="ORF">S03H2_22737</name>
</gene>
<dbReference type="SUPFAM" id="SSF51905">
    <property type="entry name" value="FAD/NAD(P)-binding domain"/>
    <property type="match status" value="1"/>
</dbReference>
<comment type="caution">
    <text evidence="2">The sequence shown here is derived from an EMBL/GenBank/DDBJ whole genome shotgun (WGS) entry which is preliminary data.</text>
</comment>
<dbReference type="PANTHER" id="PTHR42783">
    <property type="entry name" value="GLUTAMATE SYNTHASE [NADPH] SMALL CHAIN"/>
    <property type="match status" value="1"/>
</dbReference>
<organism evidence="2">
    <name type="scientific">marine sediment metagenome</name>
    <dbReference type="NCBI Taxonomy" id="412755"/>
    <lineage>
        <taxon>unclassified sequences</taxon>
        <taxon>metagenomes</taxon>
        <taxon>ecological metagenomes</taxon>
    </lineage>
</organism>
<dbReference type="SUPFAM" id="SSF46548">
    <property type="entry name" value="alpha-helical ferredoxin"/>
    <property type="match status" value="1"/>
</dbReference>
<feature type="domain" description="FAD/NAD(P)-binding" evidence="1">
    <location>
        <begin position="46"/>
        <end position="128"/>
    </location>
</feature>
<name>X1F3I2_9ZZZZ</name>
<dbReference type="Gene3D" id="3.50.50.60">
    <property type="entry name" value="FAD/NAD(P)-binding domain"/>
    <property type="match status" value="1"/>
</dbReference>
<dbReference type="AlphaFoldDB" id="X1F3I2"/>
<dbReference type="EMBL" id="BARU01012298">
    <property type="protein sequence ID" value="GAH39462.1"/>
    <property type="molecule type" value="Genomic_DNA"/>
</dbReference>
<dbReference type="PANTHER" id="PTHR42783:SF3">
    <property type="entry name" value="GLUTAMATE SYNTHASE [NADPH] SMALL CHAIN-RELATED"/>
    <property type="match status" value="1"/>
</dbReference>
<dbReference type="InterPro" id="IPR023753">
    <property type="entry name" value="FAD/NAD-binding_dom"/>
</dbReference>